<organism evidence="1 2">
    <name type="scientific">Virgibacillus phasianinus</name>
    <dbReference type="NCBI Taxonomy" id="2017483"/>
    <lineage>
        <taxon>Bacteria</taxon>
        <taxon>Bacillati</taxon>
        <taxon>Bacillota</taxon>
        <taxon>Bacilli</taxon>
        <taxon>Bacillales</taxon>
        <taxon>Bacillaceae</taxon>
        <taxon>Virgibacillus</taxon>
    </lineage>
</organism>
<accession>A0A220U2X6</accession>
<evidence type="ECO:0000313" key="2">
    <source>
        <dbReference type="Proteomes" id="UP000198312"/>
    </source>
</evidence>
<evidence type="ECO:0000313" key="1">
    <source>
        <dbReference type="EMBL" id="ASK62385.1"/>
    </source>
</evidence>
<keyword evidence="2" id="KW-1185">Reference proteome</keyword>
<protein>
    <submittedName>
        <fullName evidence="1">Uncharacterized protein</fullName>
    </submittedName>
</protein>
<dbReference type="AlphaFoldDB" id="A0A220U2X6"/>
<dbReference type="Proteomes" id="UP000198312">
    <property type="component" value="Chromosome"/>
</dbReference>
<sequence>MEKQILNLLTEMNNEMKGMKSDIHSLRSEMHNRFDTIEAKLEGVGNQFELTNESRINERDFISSKMSKMEKELYILKNKNSN</sequence>
<dbReference type="OrthoDB" id="2437956at2"/>
<name>A0A220U2X6_9BACI</name>
<dbReference type="KEGG" id="vil:CFK37_09560"/>
<dbReference type="EMBL" id="CP022315">
    <property type="protein sequence ID" value="ASK62385.1"/>
    <property type="molecule type" value="Genomic_DNA"/>
</dbReference>
<proteinExistence type="predicted"/>
<reference evidence="1 2" key="1">
    <citation type="submission" date="2017-07" db="EMBL/GenBank/DDBJ databases">
        <title>Virgibacillus sp. LM2416.</title>
        <authorList>
            <person name="Tak E.J."/>
            <person name="Bae J.-W."/>
        </authorList>
    </citation>
    <scope>NUCLEOTIDE SEQUENCE [LARGE SCALE GENOMIC DNA]</scope>
    <source>
        <strain evidence="1 2">LM2416</strain>
    </source>
</reference>
<gene>
    <name evidence="1" type="ORF">CFK37_09560</name>
</gene>
<dbReference type="RefSeq" id="WP_089061645.1">
    <property type="nucleotide sequence ID" value="NZ_CP022315.1"/>
</dbReference>